<dbReference type="Pfam" id="PF00858">
    <property type="entry name" value="ASC"/>
    <property type="match status" value="1"/>
</dbReference>
<dbReference type="PANTHER" id="PTHR11690">
    <property type="entry name" value="AMILORIDE-SENSITIVE SODIUM CHANNEL-RELATED"/>
    <property type="match status" value="1"/>
</dbReference>
<evidence type="ECO:0000256" key="3">
    <source>
        <dbReference type="ARBA" id="ARBA00022448"/>
    </source>
</evidence>
<dbReference type="EMBL" id="CAJFCW020000005">
    <property type="protein sequence ID" value="CAG9120863.1"/>
    <property type="molecule type" value="Genomic_DNA"/>
</dbReference>
<comment type="subcellular location">
    <subcellularLocation>
        <location evidence="1">Membrane</location>
        <topology evidence="1">Multi-pass membrane protein</topology>
    </subcellularLocation>
</comment>
<evidence type="ECO:0000256" key="1">
    <source>
        <dbReference type="ARBA" id="ARBA00004141"/>
    </source>
</evidence>
<sequence length="724" mass="84146">MRKPLKTQYSTDSSTALLIRDTTPDKTNNASSNASTSDENRPSGRSNRSHSQCSAQNRPLIVTRFKSYITQTSTDQSEFSLPTDNSKDDDLLNPEQIVTSLDDSGDNSDEHSKKDVAQQVSRQPSERKPRNRSTSGTKKPLTAAQKRQNFSRKSSTLTETLAKQLDFDLGFCSSTSSSDTENNGEPVDKFDMLYKRIKKRLKKDDKQQHQFEDYFYNPRGKIWTRQRCKEIFAGKRMRKMAFWFIVIFLAALTVKDVIELVAEYCENPKQSDINIRFNKTMKMPDITFCMRRMQTFSHFDLKNVSNWDRIVLKSLNEMKTRESFLKQPWDYRLAAEGYQVISALSSIERETTSHGTMRSIHMFRTHRRLETKRRMIKMWMAELKKRDVNFEEFTQKVGLEVFRRSNQSFLRTSYNENDDFGTALKTTWISEQEFCFQPQYALKKDITDQGYFFRFVTSHNHHNLDDKKVDCMTVDFHGRPSSLTRYTQATAVNDGYIEDLCLGMRHEIVVDIKALYEMLENNEEGTECGEMTSENENEFDCRMKCRLEMIKDECHCIPATLSYLETTKNYPICDYTKCITNKNGRNSTDEACTKKCRRSCVQVRYNVVHHTKGKSQRPDLTRVDLMWGSFEYLVMKQDWVWSVTSFIAALGGSIGMWLGLSILSLIQGGTYLYAYLTENVLKNKIAKKISQISSSKSKKGSDHDQLERRPSRSRSRRNDPRNIV</sequence>
<feature type="transmembrane region" description="Helical" evidence="15">
    <location>
        <begin position="639"/>
        <end position="666"/>
    </location>
</feature>
<evidence type="ECO:0000256" key="13">
    <source>
        <dbReference type="RuleBase" id="RU000679"/>
    </source>
</evidence>
<dbReference type="GO" id="GO:0005886">
    <property type="term" value="C:plasma membrane"/>
    <property type="evidence" value="ECO:0007669"/>
    <property type="project" value="TreeGrafter"/>
</dbReference>
<comment type="similarity">
    <text evidence="2 13">Belongs to the amiloride-sensitive sodium channel (TC 1.A.6) family.</text>
</comment>
<feature type="compositionally biased region" description="Basic and acidic residues" evidence="14">
    <location>
        <begin position="699"/>
        <end position="724"/>
    </location>
</feature>
<dbReference type="InterPro" id="IPR001873">
    <property type="entry name" value="ENaC"/>
</dbReference>
<evidence type="ECO:0000256" key="15">
    <source>
        <dbReference type="SAM" id="Phobius"/>
    </source>
</evidence>
<dbReference type="Proteomes" id="UP000783686">
    <property type="component" value="Unassembled WGS sequence"/>
</dbReference>
<evidence type="ECO:0000256" key="12">
    <source>
        <dbReference type="ARBA" id="ARBA00023303"/>
    </source>
</evidence>
<dbReference type="GO" id="GO:0015280">
    <property type="term" value="F:ligand-gated sodium channel activity"/>
    <property type="evidence" value="ECO:0007669"/>
    <property type="project" value="TreeGrafter"/>
</dbReference>
<reference evidence="16" key="1">
    <citation type="submission" date="2020-09" db="EMBL/GenBank/DDBJ databases">
        <authorList>
            <person name="Kikuchi T."/>
        </authorList>
    </citation>
    <scope>NUCLEOTIDE SEQUENCE</scope>
    <source>
        <strain evidence="16">SH1</strain>
    </source>
</reference>
<keyword evidence="12 13" id="KW-0407">Ion channel</keyword>
<accession>A0A811LAN1</accession>
<keyword evidence="5 13" id="KW-0812">Transmembrane</keyword>
<keyword evidence="6 15" id="KW-1133">Transmembrane helix</keyword>
<feature type="compositionally biased region" description="Polar residues" evidence="14">
    <location>
        <begin position="7"/>
        <end position="16"/>
    </location>
</feature>
<evidence type="ECO:0000256" key="10">
    <source>
        <dbReference type="ARBA" id="ARBA00023180"/>
    </source>
</evidence>
<keyword evidence="9 15" id="KW-0472">Membrane</keyword>
<keyword evidence="4 13" id="KW-0894">Sodium channel</keyword>
<evidence type="ECO:0000256" key="9">
    <source>
        <dbReference type="ARBA" id="ARBA00023136"/>
    </source>
</evidence>
<comment type="caution">
    <text evidence="16">The sequence shown here is derived from an EMBL/GenBank/DDBJ whole genome shotgun (WGS) entry which is preliminary data.</text>
</comment>
<feature type="compositionally biased region" description="Polar residues" evidence="14">
    <location>
        <begin position="145"/>
        <end position="156"/>
    </location>
</feature>
<keyword evidence="8 13" id="KW-0406">Ion transport</keyword>
<organism evidence="16 17">
    <name type="scientific">Bursaphelenchus okinawaensis</name>
    <dbReference type="NCBI Taxonomy" id="465554"/>
    <lineage>
        <taxon>Eukaryota</taxon>
        <taxon>Metazoa</taxon>
        <taxon>Ecdysozoa</taxon>
        <taxon>Nematoda</taxon>
        <taxon>Chromadorea</taxon>
        <taxon>Rhabditida</taxon>
        <taxon>Tylenchina</taxon>
        <taxon>Tylenchomorpha</taxon>
        <taxon>Aphelenchoidea</taxon>
        <taxon>Aphelenchoididae</taxon>
        <taxon>Bursaphelenchus</taxon>
    </lineage>
</organism>
<dbReference type="OrthoDB" id="6502088at2759"/>
<evidence type="ECO:0000256" key="8">
    <source>
        <dbReference type="ARBA" id="ARBA00023065"/>
    </source>
</evidence>
<dbReference type="PANTHER" id="PTHR11690:SF227">
    <property type="entry name" value="AMILORIDE-SENSITIVE SODIUM CHANNEL"/>
    <property type="match status" value="1"/>
</dbReference>
<proteinExistence type="inferred from homology"/>
<evidence type="ECO:0000256" key="4">
    <source>
        <dbReference type="ARBA" id="ARBA00022461"/>
    </source>
</evidence>
<feature type="region of interest" description="Disordered" evidence="14">
    <location>
        <begin position="692"/>
        <end position="724"/>
    </location>
</feature>
<dbReference type="Proteomes" id="UP000614601">
    <property type="component" value="Unassembled WGS sequence"/>
</dbReference>
<keyword evidence="17" id="KW-1185">Reference proteome</keyword>
<evidence type="ECO:0000256" key="14">
    <source>
        <dbReference type="SAM" id="MobiDB-lite"/>
    </source>
</evidence>
<keyword evidence="10" id="KW-0325">Glycoprotein</keyword>
<dbReference type="Gene3D" id="1.10.287.770">
    <property type="entry name" value="YojJ-like"/>
    <property type="match status" value="1"/>
</dbReference>
<feature type="region of interest" description="Disordered" evidence="14">
    <location>
        <begin position="1"/>
        <end position="59"/>
    </location>
</feature>
<keyword evidence="11 13" id="KW-0739">Sodium transport</keyword>
<evidence type="ECO:0008006" key="18">
    <source>
        <dbReference type="Google" id="ProtNLM"/>
    </source>
</evidence>
<dbReference type="EMBL" id="CAJFDH010000005">
    <property type="protein sequence ID" value="CAD5225423.1"/>
    <property type="molecule type" value="Genomic_DNA"/>
</dbReference>
<protein>
    <recommendedName>
        <fullName evidence="18">Amiloride-sensitive sodium channel</fullName>
    </recommendedName>
</protein>
<evidence type="ECO:0000256" key="7">
    <source>
        <dbReference type="ARBA" id="ARBA00023053"/>
    </source>
</evidence>
<feature type="region of interest" description="Disordered" evidence="14">
    <location>
        <begin position="72"/>
        <end position="156"/>
    </location>
</feature>
<name>A0A811LAN1_9BILA</name>
<gene>
    <name evidence="16" type="ORF">BOKJ2_LOCUS11571</name>
</gene>
<evidence type="ECO:0000313" key="16">
    <source>
        <dbReference type="EMBL" id="CAD5225423.1"/>
    </source>
</evidence>
<evidence type="ECO:0000256" key="6">
    <source>
        <dbReference type="ARBA" id="ARBA00022989"/>
    </source>
</evidence>
<dbReference type="AlphaFoldDB" id="A0A811LAN1"/>
<keyword evidence="3 13" id="KW-0813">Transport</keyword>
<keyword evidence="7" id="KW-0915">Sodium</keyword>
<feature type="compositionally biased region" description="Polar residues" evidence="14">
    <location>
        <begin position="72"/>
        <end position="84"/>
    </location>
</feature>
<feature type="compositionally biased region" description="Low complexity" evidence="14">
    <location>
        <begin position="27"/>
        <end position="37"/>
    </location>
</feature>
<evidence type="ECO:0000256" key="2">
    <source>
        <dbReference type="ARBA" id="ARBA00007193"/>
    </source>
</evidence>
<evidence type="ECO:0000313" key="17">
    <source>
        <dbReference type="Proteomes" id="UP000614601"/>
    </source>
</evidence>
<feature type="compositionally biased region" description="Polar residues" evidence="14">
    <location>
        <begin position="43"/>
        <end position="57"/>
    </location>
</feature>
<evidence type="ECO:0000256" key="11">
    <source>
        <dbReference type="ARBA" id="ARBA00023201"/>
    </source>
</evidence>
<evidence type="ECO:0000256" key="5">
    <source>
        <dbReference type="ARBA" id="ARBA00022692"/>
    </source>
</evidence>